<gene>
    <name evidence="1" type="primary">ahcY_4</name>
    <name evidence="1" type="ORF">CM83_13178</name>
</gene>
<sequence length="596" mass="67444">MNKKVGNISSRNTRNNTTCKLQSRASLPYSESQIQKLSLEFRKIQKECNLNKKKFAYDFVRDEQEKVKELLNEKLAFEDDDWESKNEEVIDLLLTNGKIDLDKVICLHVFSIKQSNQCKQKQRNQDEPQLHKAKINPLTRYSNYLPCYLIEDHDSKINCNCWTRENSVFTNSERAINIHLQVNCQVESMIHTVAGVLENLNPGKLKLLSNMANSVEEVNNILGKPENLTFISSLLHSKFIQKNRVTRSEVCSLIAGRTDLIQDISKFKKNIVFRLDVPRSLAFIYRDIAIQEGKRPMAAPSVKDQAESSFEQLLQMKKHVGSNISIIPGYQLLQKGSSSAGIAVIDQNGTNISYIAPGSGAKQNKSKSDLTIFMQSPKVSDHQYVMEKMSEMEGDKIILAKPNNKTEEAWLKMAKRHMKTEKKVLQDDVNHLEIKEDILKRLTNEERLAIAEKAAKLKSTSINAKGVVTSVPIVDLLRGSVERHSLLQLVREATDKEKEVMFKPANQGGMGIGELLMDMNDISMISRFEGIPDAKNVAVVEKEYLSIAPKKLNIGLHSLFGTLKIEQEVAKKEIEKSCGAFISRLTHKDKGSTEKK</sequence>
<protein>
    <submittedName>
        <fullName evidence="1">Adenosylhomocysteinase</fullName>
    </submittedName>
</protein>
<name>A0A0A9YZH7_LYGHE</name>
<dbReference type="AlphaFoldDB" id="A0A0A9YZH7"/>
<reference evidence="1" key="1">
    <citation type="journal article" date="2014" name="PLoS ONE">
        <title>Transcriptome-Based Identification of ABC Transporters in the Western Tarnished Plant Bug Lygus hesperus.</title>
        <authorList>
            <person name="Hull J.J."/>
            <person name="Chaney K."/>
            <person name="Geib S.M."/>
            <person name="Fabrick J.A."/>
            <person name="Brent C.S."/>
            <person name="Walsh D."/>
            <person name="Lavine L.C."/>
        </authorList>
    </citation>
    <scope>NUCLEOTIDE SEQUENCE</scope>
</reference>
<evidence type="ECO:0000313" key="1">
    <source>
        <dbReference type="EMBL" id="JAG38432.1"/>
    </source>
</evidence>
<accession>A0A0A9YZH7</accession>
<organism evidence="1">
    <name type="scientific">Lygus hesperus</name>
    <name type="common">Western plant bug</name>
    <dbReference type="NCBI Taxonomy" id="30085"/>
    <lineage>
        <taxon>Eukaryota</taxon>
        <taxon>Metazoa</taxon>
        <taxon>Ecdysozoa</taxon>
        <taxon>Arthropoda</taxon>
        <taxon>Hexapoda</taxon>
        <taxon>Insecta</taxon>
        <taxon>Pterygota</taxon>
        <taxon>Neoptera</taxon>
        <taxon>Paraneoptera</taxon>
        <taxon>Hemiptera</taxon>
        <taxon>Heteroptera</taxon>
        <taxon>Panheteroptera</taxon>
        <taxon>Cimicomorpha</taxon>
        <taxon>Miridae</taxon>
        <taxon>Mirini</taxon>
        <taxon>Lygus</taxon>
    </lineage>
</organism>
<dbReference type="EMBL" id="GBHO01005172">
    <property type="protein sequence ID" value="JAG38432.1"/>
    <property type="molecule type" value="Transcribed_RNA"/>
</dbReference>
<reference evidence="1" key="2">
    <citation type="submission" date="2014-07" db="EMBL/GenBank/DDBJ databases">
        <authorList>
            <person name="Hull J."/>
        </authorList>
    </citation>
    <scope>NUCLEOTIDE SEQUENCE</scope>
</reference>
<proteinExistence type="predicted"/>